<dbReference type="EMBL" id="CP092865">
    <property type="protein sequence ID" value="UYV65755.1"/>
    <property type="molecule type" value="Genomic_DNA"/>
</dbReference>
<evidence type="ECO:0000256" key="3">
    <source>
        <dbReference type="ARBA" id="ARBA00023242"/>
    </source>
</evidence>
<feature type="region of interest" description="Disordered" evidence="4">
    <location>
        <begin position="75"/>
        <end position="149"/>
    </location>
</feature>
<feature type="domain" description="XPA C-terminal" evidence="5">
    <location>
        <begin position="11"/>
        <end position="60"/>
    </location>
</feature>
<feature type="compositionally biased region" description="Acidic residues" evidence="4">
    <location>
        <begin position="122"/>
        <end position="131"/>
    </location>
</feature>
<evidence type="ECO:0000256" key="1">
    <source>
        <dbReference type="ARBA" id="ARBA00004123"/>
    </source>
</evidence>
<evidence type="ECO:0000259" key="5">
    <source>
        <dbReference type="Pfam" id="PF05181"/>
    </source>
</evidence>
<dbReference type="Pfam" id="PF05181">
    <property type="entry name" value="XPA_C"/>
    <property type="match status" value="1"/>
</dbReference>
<keyword evidence="7" id="KW-1185">Reference proteome</keyword>
<evidence type="ECO:0000256" key="4">
    <source>
        <dbReference type="SAM" id="MobiDB-lite"/>
    </source>
</evidence>
<dbReference type="InterPro" id="IPR000465">
    <property type="entry name" value="XPA/RAD14"/>
</dbReference>
<organism evidence="6 7">
    <name type="scientific">Cordylochernes scorpioides</name>
    <dbReference type="NCBI Taxonomy" id="51811"/>
    <lineage>
        <taxon>Eukaryota</taxon>
        <taxon>Metazoa</taxon>
        <taxon>Ecdysozoa</taxon>
        <taxon>Arthropoda</taxon>
        <taxon>Chelicerata</taxon>
        <taxon>Arachnida</taxon>
        <taxon>Pseudoscorpiones</taxon>
        <taxon>Cheliferoidea</taxon>
        <taxon>Chernetidae</taxon>
        <taxon>Cordylochernes</taxon>
    </lineage>
</organism>
<dbReference type="InterPro" id="IPR037129">
    <property type="entry name" value="XPA_sf"/>
</dbReference>
<reference evidence="6 7" key="1">
    <citation type="submission" date="2022-01" db="EMBL/GenBank/DDBJ databases">
        <title>A chromosomal length assembly of Cordylochernes scorpioides.</title>
        <authorList>
            <person name="Zeh D."/>
            <person name="Zeh J."/>
        </authorList>
    </citation>
    <scope>NUCLEOTIDE SEQUENCE [LARGE SCALE GENOMIC DNA]</scope>
    <source>
        <strain evidence="6">IN4F17</strain>
        <tissue evidence="6">Whole Body</tissue>
    </source>
</reference>
<dbReference type="InterPro" id="IPR009061">
    <property type="entry name" value="DNA-bd_dom_put_sf"/>
</dbReference>
<dbReference type="Gene3D" id="3.90.530.10">
    <property type="entry name" value="XPA C-terminal domain"/>
    <property type="match status" value="1"/>
</dbReference>
<keyword evidence="3" id="KW-0539">Nucleus</keyword>
<evidence type="ECO:0000313" key="6">
    <source>
        <dbReference type="EMBL" id="UYV65755.1"/>
    </source>
</evidence>
<sequence length="149" mass="17675">MIGVCRDKEGEHKLISKTDAKKEFILSDVDLERREPKLQFILRKNPHRMGGEMKLYLYSQMKERALEVWETEEGLEEAREQRKSNKRKRQQNAFEKKMKDMRKQARGSKTPASLLAHNHDYGEEEHDPDEDTYSKSCQTCGHQITYEKM</sequence>
<evidence type="ECO:0000256" key="2">
    <source>
        <dbReference type="ARBA" id="ARBA00022833"/>
    </source>
</evidence>
<comment type="subcellular location">
    <subcellularLocation>
        <location evidence="1">Nucleus</location>
    </subcellularLocation>
</comment>
<keyword evidence="2" id="KW-0862">Zinc</keyword>
<dbReference type="InterPro" id="IPR022656">
    <property type="entry name" value="XPA_C"/>
</dbReference>
<evidence type="ECO:0000313" key="7">
    <source>
        <dbReference type="Proteomes" id="UP001235939"/>
    </source>
</evidence>
<protein>
    <submittedName>
        <fullName evidence="6">XPA</fullName>
    </submittedName>
</protein>
<dbReference type="SUPFAM" id="SSF46955">
    <property type="entry name" value="Putative DNA-binding domain"/>
    <property type="match status" value="1"/>
</dbReference>
<accession>A0ABY6KAN9</accession>
<gene>
    <name evidence="6" type="ORF">LAZ67_3005346</name>
</gene>
<feature type="compositionally biased region" description="Basic and acidic residues" evidence="4">
    <location>
        <begin position="94"/>
        <end position="103"/>
    </location>
</feature>
<dbReference type="PANTHER" id="PTHR10142:SF0">
    <property type="entry name" value="DNA REPAIR PROTEIN COMPLEMENTING XP-A CELLS"/>
    <property type="match status" value="1"/>
</dbReference>
<dbReference type="PANTHER" id="PTHR10142">
    <property type="entry name" value="DNA REPAIR PROTEIN COMPLEMENTING XP-A CELLS"/>
    <property type="match status" value="1"/>
</dbReference>
<name>A0ABY6KAN9_9ARAC</name>
<dbReference type="Proteomes" id="UP001235939">
    <property type="component" value="Chromosome 03"/>
</dbReference>
<dbReference type="NCBIfam" id="TIGR00598">
    <property type="entry name" value="rad14"/>
    <property type="match status" value="1"/>
</dbReference>
<proteinExistence type="predicted"/>